<accession>A0AAN9N291</accession>
<keyword evidence="2" id="KW-1185">Reference proteome</keyword>
<evidence type="ECO:0000313" key="2">
    <source>
        <dbReference type="Proteomes" id="UP001367508"/>
    </source>
</evidence>
<dbReference type="Proteomes" id="UP001367508">
    <property type="component" value="Unassembled WGS sequence"/>
</dbReference>
<gene>
    <name evidence="1" type="ORF">VNO77_04490</name>
</gene>
<dbReference type="AlphaFoldDB" id="A0AAN9N291"/>
<organism evidence="1 2">
    <name type="scientific">Canavalia gladiata</name>
    <name type="common">Sword bean</name>
    <name type="synonym">Dolichos gladiatus</name>
    <dbReference type="NCBI Taxonomy" id="3824"/>
    <lineage>
        <taxon>Eukaryota</taxon>
        <taxon>Viridiplantae</taxon>
        <taxon>Streptophyta</taxon>
        <taxon>Embryophyta</taxon>
        <taxon>Tracheophyta</taxon>
        <taxon>Spermatophyta</taxon>
        <taxon>Magnoliopsida</taxon>
        <taxon>eudicotyledons</taxon>
        <taxon>Gunneridae</taxon>
        <taxon>Pentapetalae</taxon>
        <taxon>rosids</taxon>
        <taxon>fabids</taxon>
        <taxon>Fabales</taxon>
        <taxon>Fabaceae</taxon>
        <taxon>Papilionoideae</taxon>
        <taxon>50 kb inversion clade</taxon>
        <taxon>NPAAA clade</taxon>
        <taxon>indigoferoid/millettioid clade</taxon>
        <taxon>Phaseoleae</taxon>
        <taxon>Canavalia</taxon>
    </lineage>
</organism>
<proteinExistence type="predicted"/>
<comment type="caution">
    <text evidence="1">The sequence shown here is derived from an EMBL/GenBank/DDBJ whole genome shotgun (WGS) entry which is preliminary data.</text>
</comment>
<evidence type="ECO:0000313" key="1">
    <source>
        <dbReference type="EMBL" id="KAK7362379.1"/>
    </source>
</evidence>
<dbReference type="EMBL" id="JAYMYQ010000001">
    <property type="protein sequence ID" value="KAK7362379.1"/>
    <property type="molecule type" value="Genomic_DNA"/>
</dbReference>
<protein>
    <submittedName>
        <fullName evidence="1">Uncharacterized protein</fullName>
    </submittedName>
</protein>
<reference evidence="1 2" key="1">
    <citation type="submission" date="2024-01" db="EMBL/GenBank/DDBJ databases">
        <title>The genomes of 5 underutilized Papilionoideae crops provide insights into root nodulation and disease resistanc.</title>
        <authorList>
            <person name="Jiang F."/>
        </authorList>
    </citation>
    <scope>NUCLEOTIDE SEQUENCE [LARGE SCALE GENOMIC DNA]</scope>
    <source>
        <strain evidence="1">LVBAO_FW01</strain>
        <tissue evidence="1">Leaves</tissue>
    </source>
</reference>
<name>A0AAN9N291_CANGL</name>
<sequence length="119" mass="13480">MPQKSQATINYDSDRTSFADYRGRMKKRNTTVSNLPGVCFFCRITLRPWMILQLVFEFGKLESGCCSKFVFCSAVSSENALKRVLIVFVVGKGRTRAFASESIHPPFSSFPFHCNTFST</sequence>